<comment type="caution">
    <text evidence="5">The sequence shown here is derived from an EMBL/GenBank/DDBJ whole genome shotgun (WGS) entry which is preliminary data.</text>
</comment>
<dbReference type="InterPro" id="IPR017937">
    <property type="entry name" value="Thioredoxin_CS"/>
</dbReference>
<name>A0AAE2ZRP8_9HYPH</name>
<dbReference type="GO" id="GO:0015036">
    <property type="term" value="F:disulfide oxidoreductase activity"/>
    <property type="evidence" value="ECO:0007669"/>
    <property type="project" value="UniProtKB-ARBA"/>
</dbReference>
<protein>
    <submittedName>
        <fullName evidence="5">Thioredoxin family protein</fullName>
    </submittedName>
</protein>
<proteinExistence type="predicted"/>
<evidence type="ECO:0000313" key="5">
    <source>
        <dbReference type="EMBL" id="MBW8640784.1"/>
    </source>
</evidence>
<keyword evidence="1 3" id="KW-0732">Signal</keyword>
<gene>
    <name evidence="5" type="ORF">K1W69_26570</name>
</gene>
<dbReference type="EMBL" id="JAICBX010000009">
    <property type="protein sequence ID" value="MBW8640784.1"/>
    <property type="molecule type" value="Genomic_DNA"/>
</dbReference>
<organism evidence="5 6">
    <name type="scientific">Flavimaribacter sediminis</name>
    <dbReference type="NCBI Taxonomy" id="2865987"/>
    <lineage>
        <taxon>Bacteria</taxon>
        <taxon>Pseudomonadati</taxon>
        <taxon>Pseudomonadota</taxon>
        <taxon>Alphaproteobacteria</taxon>
        <taxon>Hyphomicrobiales</taxon>
        <taxon>Rhizobiaceae</taxon>
        <taxon>Flavimaribacter</taxon>
    </lineage>
</organism>
<sequence>MTRIFLAAIVFVWAATGAYADAPKIANRWNGANIDWKTFDDGLAEARSTNRPILVVFHTTWCPHCRRYRRQFYNRSVVKLSRSMVMVLVDRDTEADINARYGAYGVYIPRTMVLSPRGRLVSGLTGRYNDYPHLLDTDSPGDLQRMMKSALAKYPG</sequence>
<dbReference type="PROSITE" id="PS51352">
    <property type="entry name" value="THIOREDOXIN_2"/>
    <property type="match status" value="1"/>
</dbReference>
<evidence type="ECO:0000256" key="2">
    <source>
        <dbReference type="ARBA" id="ARBA00023284"/>
    </source>
</evidence>
<evidence type="ECO:0000256" key="3">
    <source>
        <dbReference type="SAM" id="SignalP"/>
    </source>
</evidence>
<evidence type="ECO:0000256" key="1">
    <source>
        <dbReference type="ARBA" id="ARBA00022729"/>
    </source>
</evidence>
<dbReference type="PROSITE" id="PS00194">
    <property type="entry name" value="THIOREDOXIN_1"/>
    <property type="match status" value="1"/>
</dbReference>
<dbReference type="AlphaFoldDB" id="A0AAE2ZRP8"/>
<dbReference type="PANTHER" id="PTHR15337:SF11">
    <property type="entry name" value="THIOREDOXIN DOMAIN-CONTAINING PROTEIN"/>
    <property type="match status" value="1"/>
</dbReference>
<evidence type="ECO:0000313" key="6">
    <source>
        <dbReference type="Proteomes" id="UP001196509"/>
    </source>
</evidence>
<dbReference type="Pfam" id="PF13899">
    <property type="entry name" value="Thioredoxin_7"/>
    <property type="match status" value="1"/>
</dbReference>
<dbReference type="Proteomes" id="UP001196509">
    <property type="component" value="Unassembled WGS sequence"/>
</dbReference>
<feature type="chain" id="PRO_5041911539" evidence="3">
    <location>
        <begin position="21"/>
        <end position="156"/>
    </location>
</feature>
<reference evidence="5" key="1">
    <citation type="submission" date="2021-08" db="EMBL/GenBank/DDBJ databases">
        <title>Hoeflea bacterium WL0058 sp. nov., isolated from the sediment.</title>
        <authorList>
            <person name="Wang L."/>
            <person name="Zhang D."/>
        </authorList>
    </citation>
    <scope>NUCLEOTIDE SEQUENCE</scope>
    <source>
        <strain evidence="5">WL0058</strain>
    </source>
</reference>
<accession>A0AAE2ZRP8</accession>
<dbReference type="SUPFAM" id="SSF52833">
    <property type="entry name" value="Thioredoxin-like"/>
    <property type="match status" value="1"/>
</dbReference>
<feature type="signal peptide" evidence="3">
    <location>
        <begin position="1"/>
        <end position="20"/>
    </location>
</feature>
<keyword evidence="6" id="KW-1185">Reference proteome</keyword>
<dbReference type="Gene3D" id="3.40.30.10">
    <property type="entry name" value="Glutaredoxin"/>
    <property type="match status" value="1"/>
</dbReference>
<feature type="domain" description="Thioredoxin" evidence="4">
    <location>
        <begin position="14"/>
        <end position="152"/>
    </location>
</feature>
<keyword evidence="2" id="KW-0676">Redox-active center</keyword>
<evidence type="ECO:0000259" key="4">
    <source>
        <dbReference type="PROSITE" id="PS51352"/>
    </source>
</evidence>
<dbReference type="InterPro" id="IPR051099">
    <property type="entry name" value="AGR/TXD"/>
</dbReference>
<dbReference type="RefSeq" id="WP_220231519.1">
    <property type="nucleotide sequence ID" value="NZ_JAICBX010000009.1"/>
</dbReference>
<dbReference type="InterPro" id="IPR036249">
    <property type="entry name" value="Thioredoxin-like_sf"/>
</dbReference>
<dbReference type="PANTHER" id="PTHR15337">
    <property type="entry name" value="ANTERIOR GRADIENT PROTEIN-RELATED"/>
    <property type="match status" value="1"/>
</dbReference>
<dbReference type="InterPro" id="IPR013766">
    <property type="entry name" value="Thioredoxin_domain"/>
</dbReference>